<accession>A0A4Y7TSA9</accession>
<evidence type="ECO:0000313" key="2">
    <source>
        <dbReference type="Proteomes" id="UP000298030"/>
    </source>
</evidence>
<protein>
    <submittedName>
        <fullName evidence="1">Uncharacterized protein</fullName>
    </submittedName>
</protein>
<dbReference type="EMBL" id="QPFP01000005">
    <property type="protein sequence ID" value="TEB37060.1"/>
    <property type="molecule type" value="Genomic_DNA"/>
</dbReference>
<evidence type="ECO:0000313" key="1">
    <source>
        <dbReference type="EMBL" id="TEB37060.1"/>
    </source>
</evidence>
<keyword evidence="2" id="KW-1185">Reference proteome</keyword>
<name>A0A4Y7TSA9_COPMI</name>
<dbReference type="Proteomes" id="UP000298030">
    <property type="component" value="Unassembled WGS sequence"/>
</dbReference>
<gene>
    <name evidence="1" type="ORF">FA13DRAFT_1094542</name>
</gene>
<reference evidence="1 2" key="1">
    <citation type="journal article" date="2019" name="Nat. Ecol. Evol.">
        <title>Megaphylogeny resolves global patterns of mushroom evolution.</title>
        <authorList>
            <person name="Varga T."/>
            <person name="Krizsan K."/>
            <person name="Foldi C."/>
            <person name="Dima B."/>
            <person name="Sanchez-Garcia M."/>
            <person name="Sanchez-Ramirez S."/>
            <person name="Szollosi G.J."/>
            <person name="Szarkandi J.G."/>
            <person name="Papp V."/>
            <person name="Albert L."/>
            <person name="Andreopoulos W."/>
            <person name="Angelini C."/>
            <person name="Antonin V."/>
            <person name="Barry K.W."/>
            <person name="Bougher N.L."/>
            <person name="Buchanan P."/>
            <person name="Buyck B."/>
            <person name="Bense V."/>
            <person name="Catcheside P."/>
            <person name="Chovatia M."/>
            <person name="Cooper J."/>
            <person name="Damon W."/>
            <person name="Desjardin D."/>
            <person name="Finy P."/>
            <person name="Geml J."/>
            <person name="Haridas S."/>
            <person name="Hughes K."/>
            <person name="Justo A."/>
            <person name="Karasinski D."/>
            <person name="Kautmanova I."/>
            <person name="Kiss B."/>
            <person name="Kocsube S."/>
            <person name="Kotiranta H."/>
            <person name="LaButti K.M."/>
            <person name="Lechner B.E."/>
            <person name="Liimatainen K."/>
            <person name="Lipzen A."/>
            <person name="Lukacs Z."/>
            <person name="Mihaltcheva S."/>
            <person name="Morgado L.N."/>
            <person name="Niskanen T."/>
            <person name="Noordeloos M.E."/>
            <person name="Ohm R.A."/>
            <person name="Ortiz-Santana B."/>
            <person name="Ovrebo C."/>
            <person name="Racz N."/>
            <person name="Riley R."/>
            <person name="Savchenko A."/>
            <person name="Shiryaev A."/>
            <person name="Soop K."/>
            <person name="Spirin V."/>
            <person name="Szebenyi C."/>
            <person name="Tomsovsky M."/>
            <person name="Tulloss R.E."/>
            <person name="Uehling J."/>
            <person name="Grigoriev I.V."/>
            <person name="Vagvolgyi C."/>
            <person name="Papp T."/>
            <person name="Martin F.M."/>
            <person name="Miettinen O."/>
            <person name="Hibbett D.S."/>
            <person name="Nagy L.G."/>
        </authorList>
    </citation>
    <scope>NUCLEOTIDE SEQUENCE [LARGE SCALE GENOMIC DNA]</scope>
    <source>
        <strain evidence="1 2">FP101781</strain>
    </source>
</reference>
<organism evidence="1 2">
    <name type="scientific">Coprinellus micaceus</name>
    <name type="common">Glistening ink-cap mushroom</name>
    <name type="synonym">Coprinus micaceus</name>
    <dbReference type="NCBI Taxonomy" id="71717"/>
    <lineage>
        <taxon>Eukaryota</taxon>
        <taxon>Fungi</taxon>
        <taxon>Dikarya</taxon>
        <taxon>Basidiomycota</taxon>
        <taxon>Agaricomycotina</taxon>
        <taxon>Agaricomycetes</taxon>
        <taxon>Agaricomycetidae</taxon>
        <taxon>Agaricales</taxon>
        <taxon>Agaricineae</taxon>
        <taxon>Psathyrellaceae</taxon>
        <taxon>Coprinellus</taxon>
    </lineage>
</organism>
<sequence>MVSFLNGTLGEVHFSGRLEGPAGSKTRVGPEIRLDVISSSPISGLLGVRGMLEVYHDV</sequence>
<dbReference type="AlphaFoldDB" id="A0A4Y7TSA9"/>
<comment type="caution">
    <text evidence="1">The sequence shown here is derived from an EMBL/GenBank/DDBJ whole genome shotgun (WGS) entry which is preliminary data.</text>
</comment>
<proteinExistence type="predicted"/>